<accession>A0A173YA63</accession>
<evidence type="ECO:0008006" key="3">
    <source>
        <dbReference type="Google" id="ProtNLM"/>
    </source>
</evidence>
<dbReference type="Proteomes" id="UP000095746">
    <property type="component" value="Unassembled WGS sequence"/>
</dbReference>
<reference evidence="1 2" key="1">
    <citation type="submission" date="2015-09" db="EMBL/GenBank/DDBJ databases">
        <authorList>
            <consortium name="Pathogen Informatics"/>
        </authorList>
    </citation>
    <scope>NUCLEOTIDE SEQUENCE [LARGE SCALE GENOMIC DNA]</scope>
    <source>
        <strain evidence="1 2">2789STDY5608854</strain>
    </source>
</reference>
<gene>
    <name evidence="1" type="ORF">ERS852411_00174</name>
</gene>
<protein>
    <recommendedName>
        <fullName evidence="3">BppU N-terminal domain-containing protein</fullName>
    </recommendedName>
</protein>
<name>A0A173YA63_FLAPL</name>
<proteinExistence type="predicted"/>
<dbReference type="EMBL" id="CYZT01000004">
    <property type="protein sequence ID" value="CUN60137.1"/>
    <property type="molecule type" value="Genomic_DNA"/>
</dbReference>
<dbReference type="RefSeq" id="WP_051381915.1">
    <property type="nucleotide sequence ID" value="NZ_DAWDXJ010000016.1"/>
</dbReference>
<evidence type="ECO:0000313" key="1">
    <source>
        <dbReference type="EMBL" id="CUN60137.1"/>
    </source>
</evidence>
<sequence>MTINGNDIRMIRGDTEQLVVTCQLSDGTERPFEDGDTVTLTVAWPMGREVLQKTVTSFREGTAFVLLNHEDTNDLTPGEYAYDVQLTAKDGTVATIIPPARFVLEGDVTRD</sequence>
<evidence type="ECO:0000313" key="2">
    <source>
        <dbReference type="Proteomes" id="UP000095746"/>
    </source>
</evidence>
<organism evidence="1 2">
    <name type="scientific">Flavonifractor plautii</name>
    <name type="common">Fusobacterium plautii</name>
    <dbReference type="NCBI Taxonomy" id="292800"/>
    <lineage>
        <taxon>Bacteria</taxon>
        <taxon>Bacillati</taxon>
        <taxon>Bacillota</taxon>
        <taxon>Clostridia</taxon>
        <taxon>Eubacteriales</taxon>
        <taxon>Oscillospiraceae</taxon>
        <taxon>Flavonifractor</taxon>
    </lineage>
</organism>
<dbReference type="AlphaFoldDB" id="A0A173YA63"/>